<dbReference type="InterPro" id="IPR025703">
    <property type="entry name" value="Bifunct_PutA"/>
</dbReference>
<dbReference type="Gene3D" id="3.20.20.220">
    <property type="match status" value="1"/>
</dbReference>
<dbReference type="NCBIfam" id="TIGR01238">
    <property type="entry name" value="D1pyr5carbox3"/>
    <property type="match status" value="1"/>
</dbReference>
<evidence type="ECO:0000259" key="6">
    <source>
        <dbReference type="Pfam" id="PF00171"/>
    </source>
</evidence>
<dbReference type="NCBIfam" id="NF008869">
    <property type="entry name" value="PRK11904.1"/>
    <property type="match status" value="1"/>
</dbReference>
<evidence type="ECO:0000259" key="8">
    <source>
        <dbReference type="Pfam" id="PF14850"/>
    </source>
</evidence>
<evidence type="ECO:0000256" key="1">
    <source>
        <dbReference type="ARBA" id="ARBA00004786"/>
    </source>
</evidence>
<evidence type="ECO:0000313" key="10">
    <source>
        <dbReference type="EMBL" id="MDO1580480.1"/>
    </source>
</evidence>
<comment type="similarity">
    <text evidence="5">In the C-terminal section; belongs to the aldehyde dehydrogenase family.</text>
</comment>
<evidence type="ECO:0000256" key="5">
    <source>
        <dbReference type="PIRNR" id="PIRNR000197"/>
    </source>
</evidence>
<evidence type="ECO:0000256" key="3">
    <source>
        <dbReference type="ARBA" id="ARBA00023027"/>
    </source>
</evidence>
<reference evidence="10" key="2">
    <citation type="submission" date="2023-07" db="EMBL/GenBank/DDBJ databases">
        <authorList>
            <person name="Sun H."/>
        </authorList>
    </citation>
    <scope>NUCLEOTIDE SEQUENCE</scope>
    <source>
        <strain evidence="10">05753</strain>
    </source>
</reference>
<comment type="similarity">
    <text evidence="5">In the N-terminal section; belongs to the proline dehydrogenase family.</text>
</comment>
<feature type="domain" description="Proline dehydrogenase PutA" evidence="8">
    <location>
        <begin position="85"/>
        <end position="196"/>
    </location>
</feature>
<dbReference type="InterPro" id="IPR016160">
    <property type="entry name" value="Ald_DH_CS_CYS"/>
</dbReference>
<dbReference type="InterPro" id="IPR002872">
    <property type="entry name" value="Proline_DH_dom"/>
</dbReference>
<gene>
    <name evidence="10" type="primary">putA</name>
    <name evidence="10" type="ORF">Q2T52_00065</name>
</gene>
<dbReference type="InterPro" id="IPR041349">
    <property type="entry name" value="PRODH"/>
</dbReference>
<proteinExistence type="inferred from homology"/>
<dbReference type="InterPro" id="IPR005933">
    <property type="entry name" value="PutA_C"/>
</dbReference>
<dbReference type="NCBIfam" id="NF008772">
    <property type="entry name" value="PRK11809.1"/>
    <property type="match status" value="1"/>
</dbReference>
<organism evidence="10 11">
    <name type="scientific">Rhizobium oryzicola</name>
    <dbReference type="NCBI Taxonomy" id="1232668"/>
    <lineage>
        <taxon>Bacteria</taxon>
        <taxon>Pseudomonadati</taxon>
        <taxon>Pseudomonadota</taxon>
        <taxon>Alphaproteobacteria</taxon>
        <taxon>Hyphomicrobiales</taxon>
        <taxon>Rhizobiaceae</taxon>
        <taxon>Rhizobium/Agrobacterium group</taxon>
        <taxon>Rhizobium</taxon>
    </lineage>
</organism>
<comment type="caution">
    <text evidence="10">The sequence shown here is derived from an EMBL/GenBank/DDBJ whole genome shotgun (WGS) entry which is preliminary data.</text>
</comment>
<dbReference type="PROSITE" id="PS00070">
    <property type="entry name" value="ALDEHYDE_DEHYDR_CYS"/>
    <property type="match status" value="1"/>
</dbReference>
<dbReference type="Gene3D" id="1.20.5.550">
    <property type="entry name" value="Single Helix bin"/>
    <property type="match status" value="1"/>
</dbReference>
<comment type="pathway">
    <text evidence="1 5">Amino-acid degradation; L-proline degradation into L-glutamate; L-glutamate from L-proline: step 2/2.</text>
</comment>
<accession>A0ABT8SPJ1</accession>
<dbReference type="Proteomes" id="UP001169006">
    <property type="component" value="Unassembled WGS sequence"/>
</dbReference>
<dbReference type="InterPro" id="IPR016163">
    <property type="entry name" value="Ald_DH_C"/>
</dbReference>
<reference evidence="10" key="1">
    <citation type="journal article" date="2015" name="Int. J. Syst. Evol. Microbiol.">
        <title>Rhizobium oryzicola sp. nov., potential plant-growth-promoting endophytic bacteria isolated from rice roots.</title>
        <authorList>
            <person name="Zhang X.X."/>
            <person name="Gao J.S."/>
            <person name="Cao Y.H."/>
            <person name="Sheirdil R.A."/>
            <person name="Wang X.C."/>
            <person name="Zhang L."/>
        </authorList>
    </citation>
    <scope>NUCLEOTIDE SEQUENCE</scope>
    <source>
        <strain evidence="10">05753</strain>
    </source>
</reference>
<dbReference type="Pfam" id="PF01619">
    <property type="entry name" value="Pro_dh"/>
    <property type="match status" value="1"/>
</dbReference>
<dbReference type="SUPFAM" id="SSF53720">
    <property type="entry name" value="ALDH-like"/>
    <property type="match status" value="1"/>
</dbReference>
<dbReference type="Gene3D" id="3.40.605.10">
    <property type="entry name" value="Aldehyde Dehydrogenase, Chain A, domain 1"/>
    <property type="match status" value="1"/>
</dbReference>
<protein>
    <recommendedName>
        <fullName evidence="5">Bifunctional protein PutA</fullName>
    </recommendedName>
    <domain>
        <recommendedName>
            <fullName evidence="5">Proline dehydrogenase</fullName>
            <ecNumber evidence="5">1.5.5.2</ecNumber>
        </recommendedName>
        <alternativeName>
            <fullName evidence="5">Proline oxidase</fullName>
        </alternativeName>
    </domain>
    <domain>
        <recommendedName>
            <fullName evidence="5">Delta-1-pyrroline-5-carboxylate dehydrogenase</fullName>
            <shortName evidence="5">P5C dehydrogenase</shortName>
            <ecNumber evidence="5">1.2.1.88</ecNumber>
        </recommendedName>
        <alternativeName>
            <fullName evidence="5">L-glutamate gamma-semialdehyde dehydrogenase</fullName>
        </alternativeName>
    </domain>
</protein>
<comment type="pathway">
    <text evidence="5">Amino-acid degradation; L-proline degradation into L-glutamate; L-glutamate from L-proline: step 1/2.</text>
</comment>
<keyword evidence="5" id="KW-0642">Proline metabolism</keyword>
<dbReference type="InterPro" id="IPR050485">
    <property type="entry name" value="Proline_metab_enzyme"/>
</dbReference>
<comment type="catalytic activity">
    <reaction evidence="5">
        <text>L-proline + a quinone = (S)-1-pyrroline-5-carboxylate + a quinol + H(+)</text>
        <dbReference type="Rhea" id="RHEA:23784"/>
        <dbReference type="ChEBI" id="CHEBI:15378"/>
        <dbReference type="ChEBI" id="CHEBI:17388"/>
        <dbReference type="ChEBI" id="CHEBI:24646"/>
        <dbReference type="ChEBI" id="CHEBI:60039"/>
        <dbReference type="ChEBI" id="CHEBI:132124"/>
        <dbReference type="EC" id="1.5.5.2"/>
    </reaction>
</comment>
<evidence type="ECO:0000259" key="9">
    <source>
        <dbReference type="Pfam" id="PF18327"/>
    </source>
</evidence>
<dbReference type="InterPro" id="IPR029041">
    <property type="entry name" value="FAD-linked_oxidoreductase-like"/>
</dbReference>
<dbReference type="EMBL" id="JAUKWQ010000001">
    <property type="protein sequence ID" value="MDO1580480.1"/>
    <property type="molecule type" value="Genomic_DNA"/>
</dbReference>
<dbReference type="InterPro" id="IPR016161">
    <property type="entry name" value="Ald_DH/histidinol_DH"/>
</dbReference>
<dbReference type="Pfam" id="PF00171">
    <property type="entry name" value="Aldedh"/>
    <property type="match status" value="1"/>
</dbReference>
<dbReference type="InterPro" id="IPR015590">
    <property type="entry name" value="Aldehyde_DH_dom"/>
</dbReference>
<keyword evidence="5" id="KW-0804">Transcription</keyword>
<dbReference type="EC" id="1.2.1.88" evidence="5"/>
<dbReference type="InterPro" id="IPR024082">
    <property type="entry name" value="PRODH_PutA_dom_II"/>
</dbReference>
<feature type="domain" description="Aldehyde dehydrogenase" evidence="6">
    <location>
        <begin position="589"/>
        <end position="1027"/>
    </location>
</feature>
<comment type="cofactor">
    <cofactor evidence="5">
        <name>FAD</name>
        <dbReference type="ChEBI" id="CHEBI:57692"/>
    </cofactor>
</comment>
<evidence type="ECO:0000313" key="11">
    <source>
        <dbReference type="Proteomes" id="UP001169006"/>
    </source>
</evidence>
<name>A0ABT8SPJ1_9HYPH</name>
<keyword evidence="3 5" id="KW-0520">NAD</keyword>
<sequence length="1233" mass="131634">MNTPIIPSAALDDASPLPFSRFALPVRAQSPLRQAITAAYRRPEPEALRPLLAEATLPETTARAVRQTATALVLALRSKPRGSGVEGLVHEYALSSQEGVALMCLAEALLRIPDMATRDALIRDKIATGDWKAHLGGSRSLFVNAATWGLVVTGKLTGTVNDRSLSAALTRLIARCGEPVIRRGVDMAMRMMGEQFVTGETIDEALDRAKVMEEKGFQYSYDMLGEAATTKADAERYYRDYEAAIHAIGHASNGRGVYGGPGISIKLSALHPRYARAQAERVMRELLPRVKALALLAKTYDIGLNIDAEEADRLELSLDLLEELCVDPDLAGWNGMGFVVQAYGKRCPFVIDYIIDLARRSGHRIMVRLVKGAYWDAEIKRAQVDGLEDFPVYTRKVHTDVSYIACAKKLLAAEREVFPQFATHNAQTLATIYHLAGPDFAIGRYEFQCLHGMGEPLYEEVVDKAKLARPARIYAPVGTHETLLAYLVRRLLENGANSSFVNRIGDAEVSVDDLVADPAAVVRVMPVPGAKHDKIALPRDLFGKARPNSAGLDLSSETLLAQLSEVFSESSLTPTVAAPLTAFEASGEPALSVLNPADHGDVVGQVVPASEGDARRAVAIAAEQGKAWGSVPPSERAACLERAADLMEARMPQLLALIIREAGKSTQNAIAEVREAVDFLRYYAEQARRTLGLGHRPLGPVVCISPWNFPLAIFTGQIAAALVAGNPVLAKPAEETPLIAAEGVRILHEAGVPREALQLLPGDGRIGAVLVAEPQVNAVMFTGSTEVARLIQKQLSGRLLPSGKPVPLIAETGGQNAMIVDSSALAEQVVGDVIASAFDSAGQRCSALRILCLQEDVADRVLAMLKGALAELSIGRPDRLATDIGPVITAEAKAGIEAHIERMRGLGYAIHQPALPAECEKGTFVAPAVIELPSLDELKREVFGPVLHVIRYRRNDLDRLIDAINATGYGLTFGLHTRLDETIAHVLGRVRTGNRYVNRNIIGAVVGVQPFGGRGLSGTGPKAGGPLYIGRLVETPPVPPRHSSVHVDPALIDFARWLEDRGRIAAAELARTLGGQSALGLELLLPGSVGERNVYALHGRGRILLAPQTFDGLINQLAAVLATGNTAVLDAGSGLQQELAGLPASVAGRLVVSKEWAADGPFAGALIEGHSARTKLVLESIAELPGPLVLSQTASPDRASDPDAYCLNWLLEEVSTSINTAAAGGNASLMTIG</sequence>
<keyword evidence="5" id="KW-0678">Repressor</keyword>
<dbReference type="InterPro" id="IPR024089">
    <property type="entry name" value="PRODH_PutA_dom_I/II"/>
</dbReference>
<keyword evidence="2 5" id="KW-0560">Oxidoreductase</keyword>
<evidence type="ECO:0000256" key="2">
    <source>
        <dbReference type="ARBA" id="ARBA00023002"/>
    </source>
</evidence>
<dbReference type="CDD" id="cd07125">
    <property type="entry name" value="ALDH_PutA-P5CDH"/>
    <property type="match status" value="1"/>
</dbReference>
<dbReference type="PANTHER" id="PTHR42862:SF1">
    <property type="entry name" value="DELTA-1-PYRROLINE-5-CARBOXYLATE DEHYDROGENASE 2, ISOFORM A-RELATED"/>
    <property type="match status" value="1"/>
</dbReference>
<keyword evidence="11" id="KW-1185">Reference proteome</keyword>
<keyword evidence="5" id="KW-0238">DNA-binding</keyword>
<keyword evidence="5" id="KW-0805">Transcription regulation</keyword>
<dbReference type="InterPro" id="IPR024090">
    <property type="entry name" value="PRODH_PutA_dom_I"/>
</dbReference>
<feature type="domain" description="Proline dehydrogenase" evidence="7">
    <location>
        <begin position="206"/>
        <end position="503"/>
    </location>
</feature>
<dbReference type="SUPFAM" id="SSF81935">
    <property type="entry name" value="N-terminal domain of bifunctional PutA protein"/>
    <property type="match status" value="1"/>
</dbReference>
<evidence type="ECO:0000259" key="7">
    <source>
        <dbReference type="Pfam" id="PF01619"/>
    </source>
</evidence>
<dbReference type="EC" id="1.5.5.2" evidence="5"/>
<dbReference type="Gene3D" id="3.40.309.10">
    <property type="entry name" value="Aldehyde Dehydrogenase, Chain A, domain 2"/>
    <property type="match status" value="1"/>
</dbReference>
<dbReference type="Pfam" id="PF18327">
    <property type="entry name" value="PRODH"/>
    <property type="match status" value="1"/>
</dbReference>
<evidence type="ECO:0000256" key="4">
    <source>
        <dbReference type="ARBA" id="ARBA00048142"/>
    </source>
</evidence>
<dbReference type="PANTHER" id="PTHR42862">
    <property type="entry name" value="DELTA-1-PYRROLINE-5-CARBOXYLATE DEHYDROGENASE 1, ISOFORM A-RELATED"/>
    <property type="match status" value="1"/>
</dbReference>
<dbReference type="PIRSF" id="PIRSF000197">
    <property type="entry name" value="Bifunct_PutA"/>
    <property type="match status" value="1"/>
</dbReference>
<dbReference type="SUPFAM" id="SSF51730">
    <property type="entry name" value="FAD-linked oxidoreductase"/>
    <property type="match status" value="1"/>
</dbReference>
<dbReference type="RefSeq" id="WP_302074646.1">
    <property type="nucleotide sequence ID" value="NZ_JAUKWQ010000001.1"/>
</dbReference>
<dbReference type="Pfam" id="PF14850">
    <property type="entry name" value="Pro_dh-DNA_bdg"/>
    <property type="match status" value="1"/>
</dbReference>
<dbReference type="InterPro" id="IPR016162">
    <property type="entry name" value="Ald_DH_N"/>
</dbReference>
<feature type="domain" description="Proline utilization A proline dehydrogenase N-terminal" evidence="9">
    <location>
        <begin position="30"/>
        <end position="77"/>
    </location>
</feature>
<comment type="function">
    <text evidence="5">Oxidizes proline to glutamate for use as a carbon and nitrogen source.</text>
</comment>
<comment type="catalytic activity">
    <reaction evidence="4 5">
        <text>L-glutamate 5-semialdehyde + NAD(+) + H2O = L-glutamate + NADH + 2 H(+)</text>
        <dbReference type="Rhea" id="RHEA:30235"/>
        <dbReference type="ChEBI" id="CHEBI:15377"/>
        <dbReference type="ChEBI" id="CHEBI:15378"/>
        <dbReference type="ChEBI" id="CHEBI:29985"/>
        <dbReference type="ChEBI" id="CHEBI:57540"/>
        <dbReference type="ChEBI" id="CHEBI:57945"/>
        <dbReference type="ChEBI" id="CHEBI:58066"/>
        <dbReference type="EC" id="1.2.1.88"/>
    </reaction>
</comment>
<dbReference type="Gene3D" id="1.20.5.460">
    <property type="entry name" value="Single helix bin"/>
    <property type="match status" value="1"/>
</dbReference>
<keyword evidence="5" id="KW-0274">FAD</keyword>
<keyword evidence="5" id="KW-0285">Flavoprotein</keyword>